<evidence type="ECO:0000259" key="8">
    <source>
        <dbReference type="Pfam" id="PF00920"/>
    </source>
</evidence>
<comment type="similarity">
    <text evidence="1">Belongs to the IlvD/Edd family.</text>
</comment>
<dbReference type="PANTHER" id="PTHR43183">
    <property type="entry name" value="HYPOTHETICAL DIHYDROXYACID DEHYDRATASE (EUROFUNG)-RELATED"/>
    <property type="match status" value="1"/>
</dbReference>
<proteinExistence type="inferred from homology"/>
<dbReference type="AlphaFoldDB" id="A0A6G3WVJ4"/>
<accession>A0A6G3WVJ4</accession>
<dbReference type="InterPro" id="IPR037237">
    <property type="entry name" value="IlvD/EDD_N"/>
</dbReference>
<feature type="non-terminal residue" evidence="9">
    <location>
        <position position="84"/>
    </location>
</feature>
<keyword evidence="7" id="KW-0100">Branched-chain amino acid biosynthesis</keyword>
<evidence type="ECO:0000256" key="6">
    <source>
        <dbReference type="ARBA" id="ARBA00023239"/>
    </source>
</evidence>
<organism evidence="9">
    <name type="scientific">Streptomyces sp. SID7499</name>
    <dbReference type="NCBI Taxonomy" id="2706086"/>
    <lineage>
        <taxon>Bacteria</taxon>
        <taxon>Bacillati</taxon>
        <taxon>Actinomycetota</taxon>
        <taxon>Actinomycetes</taxon>
        <taxon>Kitasatosporales</taxon>
        <taxon>Streptomycetaceae</taxon>
        <taxon>Streptomyces</taxon>
    </lineage>
</organism>
<dbReference type="SUPFAM" id="SSF143975">
    <property type="entry name" value="IlvD/EDD N-terminal domain-like"/>
    <property type="match status" value="1"/>
</dbReference>
<feature type="domain" description="Dihydroxy-acid/6-phosphogluconate dehydratase N-terminal" evidence="8">
    <location>
        <begin position="1"/>
        <end position="84"/>
    </location>
</feature>
<protein>
    <submittedName>
        <fullName evidence="9">Dihydroxy-acid dehydratase</fullName>
        <ecNumber evidence="9">4.2.1.9</ecNumber>
    </submittedName>
</protein>
<gene>
    <name evidence="9" type="ORF">G3M58_23630</name>
</gene>
<dbReference type="Pfam" id="PF00920">
    <property type="entry name" value="ILVD_EDD_N"/>
    <property type="match status" value="1"/>
</dbReference>
<keyword evidence="4" id="KW-0408">Iron</keyword>
<keyword evidence="3" id="KW-0479">Metal-binding</keyword>
<dbReference type="GO" id="GO:0004160">
    <property type="term" value="F:dihydroxy-acid dehydratase activity"/>
    <property type="evidence" value="ECO:0007669"/>
    <property type="project" value="UniProtKB-EC"/>
</dbReference>
<evidence type="ECO:0000313" key="9">
    <source>
        <dbReference type="EMBL" id="NEE09437.1"/>
    </source>
</evidence>
<dbReference type="InterPro" id="IPR052352">
    <property type="entry name" value="Sugar_Degrad_Dehydratases"/>
</dbReference>
<sequence length="84" mass="9373">VLNTWSDINPCHTHLRDRAQAVKRGVWQAGGFPLEFPVSTLSETFQKPTPMLYRNLLAMETEELLRSYPVDGAVLLGGCDKSTP</sequence>
<keyword evidence="7" id="KW-0028">Amino-acid biosynthesis</keyword>
<evidence type="ECO:0000256" key="7">
    <source>
        <dbReference type="ARBA" id="ARBA00023304"/>
    </source>
</evidence>
<evidence type="ECO:0000256" key="2">
    <source>
        <dbReference type="ARBA" id="ARBA00022714"/>
    </source>
</evidence>
<dbReference type="GO" id="GO:0051537">
    <property type="term" value="F:2 iron, 2 sulfur cluster binding"/>
    <property type="evidence" value="ECO:0007669"/>
    <property type="project" value="UniProtKB-KW"/>
</dbReference>
<feature type="non-terminal residue" evidence="9">
    <location>
        <position position="1"/>
    </location>
</feature>
<dbReference type="GO" id="GO:0009082">
    <property type="term" value="P:branched-chain amino acid biosynthetic process"/>
    <property type="evidence" value="ECO:0007669"/>
    <property type="project" value="UniProtKB-KW"/>
</dbReference>
<keyword evidence="5" id="KW-0411">Iron-sulfur</keyword>
<name>A0A6G3WVJ4_9ACTN</name>
<keyword evidence="6 9" id="KW-0456">Lyase</keyword>
<keyword evidence="2" id="KW-0001">2Fe-2S</keyword>
<dbReference type="EC" id="4.2.1.9" evidence="9"/>
<evidence type="ECO:0000256" key="5">
    <source>
        <dbReference type="ARBA" id="ARBA00023014"/>
    </source>
</evidence>
<dbReference type="EMBL" id="JAAGMN010002409">
    <property type="protein sequence ID" value="NEE09437.1"/>
    <property type="molecule type" value="Genomic_DNA"/>
</dbReference>
<evidence type="ECO:0000256" key="1">
    <source>
        <dbReference type="ARBA" id="ARBA00006486"/>
    </source>
</evidence>
<evidence type="ECO:0000256" key="3">
    <source>
        <dbReference type="ARBA" id="ARBA00022723"/>
    </source>
</evidence>
<dbReference type="PANTHER" id="PTHR43183:SF2">
    <property type="entry name" value="DIHYDROXY-ACID DEHYDRATASE"/>
    <property type="match status" value="1"/>
</dbReference>
<dbReference type="InterPro" id="IPR000581">
    <property type="entry name" value="ILV_EDD_N"/>
</dbReference>
<reference evidence="9" key="1">
    <citation type="submission" date="2020-01" db="EMBL/GenBank/DDBJ databases">
        <title>Insect and environment-associated Actinomycetes.</title>
        <authorList>
            <person name="Currrie C."/>
            <person name="Chevrette M."/>
            <person name="Carlson C."/>
            <person name="Stubbendieck R."/>
            <person name="Wendt-Pienkowski E."/>
        </authorList>
    </citation>
    <scope>NUCLEOTIDE SEQUENCE</scope>
    <source>
        <strain evidence="9">SID7499</strain>
    </source>
</reference>
<dbReference type="GO" id="GO:0046872">
    <property type="term" value="F:metal ion binding"/>
    <property type="evidence" value="ECO:0007669"/>
    <property type="project" value="UniProtKB-KW"/>
</dbReference>
<evidence type="ECO:0000256" key="4">
    <source>
        <dbReference type="ARBA" id="ARBA00023004"/>
    </source>
</evidence>
<comment type="caution">
    <text evidence="9">The sequence shown here is derived from an EMBL/GenBank/DDBJ whole genome shotgun (WGS) entry which is preliminary data.</text>
</comment>